<dbReference type="EMBL" id="CP059851">
    <property type="protein sequence ID" value="QMW24664.1"/>
    <property type="molecule type" value="Genomic_DNA"/>
</dbReference>
<gene>
    <name evidence="3" type="ORF">H3309_12480</name>
</gene>
<keyword evidence="1" id="KW-0732">Signal</keyword>
<dbReference type="AlphaFoldDB" id="A0A7G5IMS2"/>
<protein>
    <submittedName>
        <fullName evidence="3">Methyltransferase domain-containing protein</fullName>
    </submittedName>
</protein>
<accession>A0A7G5IMS2</accession>
<keyword evidence="4" id="KW-1185">Reference proteome</keyword>
<dbReference type="Gene3D" id="3.40.50.150">
    <property type="entry name" value="Vaccinia Virus protein VP39"/>
    <property type="match status" value="1"/>
</dbReference>
<dbReference type="SUPFAM" id="SSF53335">
    <property type="entry name" value="S-adenosyl-L-methionine-dependent methyltransferases"/>
    <property type="match status" value="1"/>
</dbReference>
<dbReference type="KEGG" id="sand:H3309_12480"/>
<feature type="chain" id="PRO_5028865948" evidence="1">
    <location>
        <begin position="19"/>
        <end position="229"/>
    </location>
</feature>
<evidence type="ECO:0000259" key="2">
    <source>
        <dbReference type="Pfam" id="PF13649"/>
    </source>
</evidence>
<dbReference type="CDD" id="cd02440">
    <property type="entry name" value="AdoMet_MTases"/>
    <property type="match status" value="1"/>
</dbReference>
<name>A0A7G5IMS2_9SPHN</name>
<dbReference type="Proteomes" id="UP000515292">
    <property type="component" value="Chromosome"/>
</dbReference>
<dbReference type="GO" id="GO:0008168">
    <property type="term" value="F:methyltransferase activity"/>
    <property type="evidence" value="ECO:0007669"/>
    <property type="project" value="UniProtKB-KW"/>
</dbReference>
<dbReference type="GO" id="GO:0032259">
    <property type="term" value="P:methylation"/>
    <property type="evidence" value="ECO:0007669"/>
    <property type="project" value="UniProtKB-KW"/>
</dbReference>
<organism evidence="3 4">
    <name type="scientific">Sandaracinobacteroides saxicola</name>
    <dbReference type="NCBI Taxonomy" id="2759707"/>
    <lineage>
        <taxon>Bacteria</taxon>
        <taxon>Pseudomonadati</taxon>
        <taxon>Pseudomonadota</taxon>
        <taxon>Alphaproteobacteria</taxon>
        <taxon>Sphingomonadales</taxon>
        <taxon>Sphingosinicellaceae</taxon>
        <taxon>Sandaracinobacteroides</taxon>
    </lineage>
</organism>
<reference evidence="3 4" key="1">
    <citation type="submission" date="2020-07" db="EMBL/GenBank/DDBJ databases">
        <title>Complete genome sequence for Sandaracinobacter sp. M6.</title>
        <authorList>
            <person name="Tang Y."/>
            <person name="Liu Q."/>
            <person name="Guo Z."/>
            <person name="Lei P."/>
            <person name="Huang B."/>
        </authorList>
    </citation>
    <scope>NUCLEOTIDE SEQUENCE [LARGE SCALE GENOMIC DNA]</scope>
    <source>
        <strain evidence="3 4">M6</strain>
    </source>
</reference>
<evidence type="ECO:0000313" key="4">
    <source>
        <dbReference type="Proteomes" id="UP000515292"/>
    </source>
</evidence>
<feature type="domain" description="Methyltransferase" evidence="2">
    <location>
        <begin position="70"/>
        <end position="165"/>
    </location>
</feature>
<feature type="signal peptide" evidence="1">
    <location>
        <begin position="1"/>
        <end position="18"/>
    </location>
</feature>
<sequence length="229" mass="24159">MPAGLALVALLLAGSGQTAPPAPQRPGFPAPDRPVSAIVSDQWSDEASRDDAGEASAVMRLLGVKPGMAVADIGAGRGYYVMRLSKAVGPSGRVYAQDIVPAYLARLGQRVAKAKLDNVTLVTGTADDPKLPPGSIDLALMVHMYHEISAPYALLWRLHDALRPGARVGIVDSDRPTDSHGTPPKLLDCEMAAVGYRFVARHALDAATHLSVYAPGERPVPETIRVCKA</sequence>
<dbReference type="Pfam" id="PF13649">
    <property type="entry name" value="Methyltransf_25"/>
    <property type="match status" value="1"/>
</dbReference>
<keyword evidence="3" id="KW-0489">Methyltransferase</keyword>
<keyword evidence="3" id="KW-0808">Transferase</keyword>
<dbReference type="InterPro" id="IPR041698">
    <property type="entry name" value="Methyltransf_25"/>
</dbReference>
<dbReference type="InterPro" id="IPR029063">
    <property type="entry name" value="SAM-dependent_MTases_sf"/>
</dbReference>
<evidence type="ECO:0000256" key="1">
    <source>
        <dbReference type="SAM" id="SignalP"/>
    </source>
</evidence>
<evidence type="ECO:0000313" key="3">
    <source>
        <dbReference type="EMBL" id="QMW24664.1"/>
    </source>
</evidence>
<proteinExistence type="predicted"/>